<accession>A0A8J8KDP5</accession>
<feature type="domain" description="YozE SAM-like" evidence="2">
    <location>
        <begin position="4"/>
        <end position="70"/>
    </location>
</feature>
<reference evidence="3" key="1">
    <citation type="submission" date="2020-06" db="EMBL/GenBank/DDBJ databases">
        <title>A novel thermopfilic bacterium from Erzurum, Turkey.</title>
        <authorList>
            <person name="Adiguzel A."/>
            <person name="Ay H."/>
            <person name="Baltaci M.O."/>
        </authorList>
    </citation>
    <scope>NUCLEOTIDE SEQUENCE</scope>
    <source>
        <strain evidence="3">P2</strain>
    </source>
</reference>
<dbReference type="EMBL" id="JABTTE010000003">
    <property type="protein sequence ID" value="NSL50905.1"/>
    <property type="molecule type" value="Genomic_DNA"/>
</dbReference>
<dbReference type="InterPro" id="IPR023089">
    <property type="entry name" value="YozE_SAM-like"/>
</dbReference>
<gene>
    <name evidence="3" type="ORF">HR057_03885</name>
</gene>
<sequence>MTKSFYQYVLKFRDGKKGDRFGLFAEEIYQDLSFPKHSSDYDEISSYIEMNNTSLEAVKLFDELWVMYEQDVIGL</sequence>
<name>A0A8J8KDP5_9BACI</name>
<comment type="caution">
    <text evidence="3">The sequence shown here is derived from an EMBL/GenBank/DDBJ whole genome shotgun (WGS) entry which is preliminary data.</text>
</comment>
<dbReference type="HAMAP" id="MF_01538">
    <property type="entry name" value="UPF0346"/>
    <property type="match status" value="1"/>
</dbReference>
<organism evidence="3 4">
    <name type="scientific">Calidifontibacillus erzurumensis</name>
    <dbReference type="NCBI Taxonomy" id="2741433"/>
    <lineage>
        <taxon>Bacteria</taxon>
        <taxon>Bacillati</taxon>
        <taxon>Bacillota</taxon>
        <taxon>Bacilli</taxon>
        <taxon>Bacillales</taxon>
        <taxon>Bacillaceae</taxon>
        <taxon>Calidifontibacillus/Schinkia group</taxon>
        <taxon>Calidifontibacillus</taxon>
    </lineage>
</organism>
<evidence type="ECO:0000313" key="4">
    <source>
        <dbReference type="Proteomes" id="UP000625804"/>
    </source>
</evidence>
<dbReference type="Pfam" id="PF06855">
    <property type="entry name" value="YozE_SAM_like"/>
    <property type="match status" value="1"/>
</dbReference>
<dbReference type="SUPFAM" id="SSF140652">
    <property type="entry name" value="YozE-like"/>
    <property type="match status" value="1"/>
</dbReference>
<evidence type="ECO:0000256" key="1">
    <source>
        <dbReference type="HAMAP-Rule" id="MF_01538"/>
    </source>
</evidence>
<evidence type="ECO:0000313" key="3">
    <source>
        <dbReference type="EMBL" id="NSL50905.1"/>
    </source>
</evidence>
<dbReference type="InterPro" id="IPR036806">
    <property type="entry name" value="YozE_SAM-like_sf"/>
</dbReference>
<dbReference type="Gene3D" id="1.10.150.260">
    <property type="entry name" value="YozE SAM-like"/>
    <property type="match status" value="1"/>
</dbReference>
<proteinExistence type="inferred from homology"/>
<dbReference type="AlphaFoldDB" id="A0A8J8KDP5"/>
<comment type="similarity">
    <text evidence="1">Belongs to the UPF0346 family.</text>
</comment>
<dbReference type="Proteomes" id="UP000625804">
    <property type="component" value="Unassembled WGS sequence"/>
</dbReference>
<dbReference type="RefSeq" id="WP_173730110.1">
    <property type="nucleotide sequence ID" value="NZ_JABTTE010000003.1"/>
</dbReference>
<dbReference type="NCBIfam" id="NF010193">
    <property type="entry name" value="PRK13672.1"/>
    <property type="match status" value="1"/>
</dbReference>
<dbReference type="InterPro" id="IPR010673">
    <property type="entry name" value="UPF0346"/>
</dbReference>
<evidence type="ECO:0000259" key="2">
    <source>
        <dbReference type="Pfam" id="PF06855"/>
    </source>
</evidence>
<dbReference type="PIRSF" id="PIRSF037262">
    <property type="entry name" value="UCP037262"/>
    <property type="match status" value="1"/>
</dbReference>
<protein>
    <recommendedName>
        <fullName evidence="1">UPF0346 protein HR057_03885</fullName>
    </recommendedName>
</protein>
<keyword evidence="4" id="KW-1185">Reference proteome</keyword>